<feature type="domain" description="CN hydrolase" evidence="10">
    <location>
        <begin position="34"/>
        <end position="300"/>
    </location>
</feature>
<dbReference type="Gene3D" id="3.40.50.620">
    <property type="entry name" value="HUPs"/>
    <property type="match status" value="1"/>
</dbReference>
<dbReference type="EC" id="6.3.5.1" evidence="7 8"/>
<comment type="caution">
    <text evidence="11">The sequence shown here is derived from an EMBL/GenBank/DDBJ whole genome shotgun (WGS) entry which is preliminary data.</text>
</comment>
<comment type="function">
    <text evidence="7">Catalyzes the ATP-dependent amidation of deamido-NAD to form NAD. Uses L-glutamine as a nitrogen source.</text>
</comment>
<reference evidence="11 12" key="1">
    <citation type="submission" date="2016-01" db="EMBL/GenBank/DDBJ databases">
        <title>Genome sequence of the acidophilic iron oxidising Ferrovum strain Z-31.</title>
        <authorList>
            <person name="Poehlein A."/>
            <person name="Ullrich S.R."/>
            <person name="Schloemann M."/>
            <person name="Muehling M."/>
            <person name="Daniel R."/>
        </authorList>
    </citation>
    <scope>NUCLEOTIDE SEQUENCE [LARGE SCALE GENOMIC DNA]</scope>
    <source>
        <strain evidence="11 12">Z-31</strain>
    </source>
</reference>
<dbReference type="GO" id="GO:0003952">
    <property type="term" value="F:NAD+ synthase (glutamine-hydrolyzing) activity"/>
    <property type="evidence" value="ECO:0007669"/>
    <property type="project" value="UniProtKB-UniRule"/>
</dbReference>
<dbReference type="Pfam" id="PF02540">
    <property type="entry name" value="NAD_synthase"/>
    <property type="match status" value="1"/>
</dbReference>
<dbReference type="CDD" id="cd00553">
    <property type="entry name" value="NAD_synthase"/>
    <property type="match status" value="1"/>
</dbReference>
<feature type="active site" description="Nucleophile; for glutaminase activity" evidence="7">
    <location>
        <position position="200"/>
    </location>
</feature>
<keyword evidence="12" id="KW-1185">Reference proteome</keyword>
<dbReference type="Gene3D" id="3.60.110.10">
    <property type="entry name" value="Carbon-nitrogen hydrolase"/>
    <property type="match status" value="1"/>
</dbReference>
<comment type="pathway">
    <text evidence="1 7 8">Cofactor biosynthesis; NAD(+) biosynthesis; NAD(+) from deamido-NAD(+) (L-Gln route): step 1/1.</text>
</comment>
<dbReference type="SUPFAM" id="SSF52402">
    <property type="entry name" value="Adenine nucleotide alpha hydrolases-like"/>
    <property type="match status" value="1"/>
</dbReference>
<dbReference type="SUPFAM" id="SSF56317">
    <property type="entry name" value="Carbon-nitrogen hydrolase"/>
    <property type="match status" value="1"/>
</dbReference>
<evidence type="ECO:0000256" key="3">
    <source>
        <dbReference type="ARBA" id="ARBA00022598"/>
    </source>
</evidence>
<evidence type="ECO:0000313" key="12">
    <source>
        <dbReference type="Proteomes" id="UP000075653"/>
    </source>
</evidence>
<protein>
    <recommendedName>
        <fullName evidence="7 8">Glutamine-dependent NAD(+) synthetase</fullName>
        <ecNumber evidence="7 8">6.3.5.1</ecNumber>
    </recommendedName>
    <alternativeName>
        <fullName evidence="7 8">NAD(+) synthase [glutamine-hydrolyzing]</fullName>
    </alternativeName>
</protein>
<feature type="binding site" evidence="7">
    <location>
        <position position="505"/>
    </location>
    <ligand>
        <name>ATP</name>
        <dbReference type="ChEBI" id="CHEBI:30616"/>
    </ligand>
</feature>
<proteinExistence type="inferred from homology"/>
<evidence type="ECO:0000256" key="8">
    <source>
        <dbReference type="PIRNR" id="PIRNR006630"/>
    </source>
</evidence>
<comment type="similarity">
    <text evidence="2 7 8">In the C-terminal section; belongs to the NAD synthetase family.</text>
</comment>
<evidence type="ECO:0000256" key="7">
    <source>
        <dbReference type="HAMAP-Rule" id="MF_02090"/>
    </source>
</evidence>
<sequence>MGVNPQFNKPNRMGYTEGMSTTSPFFDLHAQDYLRVAVAVPIVALARPLDNAQRTVALMSKAVEQGARIVVFPELGLTGYSCDDLFHQEALLKSALHGLEQVRQASRELPVFALVGFPLRHRSHLFNCAALIGGGTIHGIVPKSYLPNYREFYEARQFTPALSFRTEWLEWRSHPPIPFGPRLLFQWEEQPLATLAVEICEDLWVPIPPSSLAALAGATVLLNASASNATVGKADYRRQLVTNQSARCLSAYLYSAAGCGESTTDLAWDGHGLIVDYGNILAESTRYTPTDQLITADLDLLRLHQERMRQNTFAQACFHHQRELETFDTVRMAPLKDPRPCPRVQPVPTRFPYVPGASDQRDERCAEVFNIQVQGLATRLRATGLKTLVLGVSGGLDSTHALLVCCAVLDQLGLSRQCLRAYTLPGFATGSTSLALAHHLMNVLEVTAEEIDIRPSCLQMLKDLDHPYARGEARYDITFENVQAGERTSHLFRLANHHGGLVVGTSDLSELALGWSTYGVGDHMAHYHVNASVPKTLIQHLLRWAQERSLLTPALGPLLEEVLALEISPELIPAQGGQIQSSESTVGPYELQDFFLYYTLRFGFPPHRLAYMAWCTWGQGSDTYTFTEIRHWLGIFVTRFFQGSQFKRSCLANGPKVGSGGSLSPRGDWRAPSDASATVWEEEVRTLPTNSPPLSQKED</sequence>
<dbReference type="PROSITE" id="PS50263">
    <property type="entry name" value="CN_HYDROLASE"/>
    <property type="match status" value="1"/>
</dbReference>
<evidence type="ECO:0000256" key="6">
    <source>
        <dbReference type="ARBA" id="ARBA00023027"/>
    </source>
</evidence>
<evidence type="ECO:0000256" key="5">
    <source>
        <dbReference type="ARBA" id="ARBA00022840"/>
    </source>
</evidence>
<keyword evidence="5 7" id="KW-0067">ATP-binding</keyword>
<dbReference type="PIRSF" id="PIRSF006630">
    <property type="entry name" value="NADS_GAT"/>
    <property type="match status" value="1"/>
</dbReference>
<feature type="binding site" evidence="7">
    <location>
        <position position="510"/>
    </location>
    <ligand>
        <name>deamido-NAD(+)</name>
        <dbReference type="ChEBI" id="CHEBI:58437"/>
        <note>ligand shared between two neighboring subunits</note>
    </ligand>
</feature>
<evidence type="ECO:0000256" key="2">
    <source>
        <dbReference type="ARBA" id="ARBA00007145"/>
    </source>
</evidence>
<dbReference type="GO" id="GO:0005524">
    <property type="term" value="F:ATP binding"/>
    <property type="evidence" value="ECO:0007669"/>
    <property type="project" value="UniProtKB-UniRule"/>
</dbReference>
<dbReference type="InterPro" id="IPR003010">
    <property type="entry name" value="C-N_Hydrolase"/>
</dbReference>
<dbReference type="Pfam" id="PF00795">
    <property type="entry name" value="CN_hydrolase"/>
    <property type="match status" value="1"/>
</dbReference>
<keyword evidence="4 7" id="KW-0547">Nucleotide-binding</keyword>
<dbReference type="STRING" id="1789004.FEMY_01590"/>
<dbReference type="InterPro" id="IPR003694">
    <property type="entry name" value="NAD_synthase"/>
</dbReference>
<dbReference type="PANTHER" id="PTHR23090">
    <property type="entry name" value="NH 3 /GLUTAMINE-DEPENDENT NAD + SYNTHETASE"/>
    <property type="match status" value="1"/>
</dbReference>
<comment type="catalytic activity">
    <reaction evidence="7 8">
        <text>deamido-NAD(+) + L-glutamine + ATP + H2O = L-glutamate + AMP + diphosphate + NAD(+) + H(+)</text>
        <dbReference type="Rhea" id="RHEA:24384"/>
        <dbReference type="ChEBI" id="CHEBI:15377"/>
        <dbReference type="ChEBI" id="CHEBI:15378"/>
        <dbReference type="ChEBI" id="CHEBI:29985"/>
        <dbReference type="ChEBI" id="CHEBI:30616"/>
        <dbReference type="ChEBI" id="CHEBI:33019"/>
        <dbReference type="ChEBI" id="CHEBI:57540"/>
        <dbReference type="ChEBI" id="CHEBI:58359"/>
        <dbReference type="ChEBI" id="CHEBI:58437"/>
        <dbReference type="ChEBI" id="CHEBI:456215"/>
        <dbReference type="EC" id="6.3.5.1"/>
    </reaction>
</comment>
<dbReference type="GO" id="GO:0005737">
    <property type="term" value="C:cytoplasm"/>
    <property type="evidence" value="ECO:0007669"/>
    <property type="project" value="InterPro"/>
</dbReference>
<dbReference type="InterPro" id="IPR014729">
    <property type="entry name" value="Rossmann-like_a/b/a_fold"/>
</dbReference>
<dbReference type="Proteomes" id="UP000075653">
    <property type="component" value="Unassembled WGS sequence"/>
</dbReference>
<feature type="binding site" evidence="7">
    <location>
        <begin position="515"/>
        <end position="518"/>
    </location>
    <ligand>
        <name>deamido-NAD(+)</name>
        <dbReference type="ChEBI" id="CHEBI:58437"/>
        <note>ligand shared between two neighboring subunits</note>
    </ligand>
</feature>
<dbReference type="InterPro" id="IPR022310">
    <property type="entry name" value="NAD/GMP_synthase"/>
</dbReference>
<accession>A0A149W1C0</accession>
<name>A0A149W1C0_9PROT</name>
<dbReference type="InterPro" id="IPR014445">
    <property type="entry name" value="Gln-dep_NAD_synthase"/>
</dbReference>
<dbReference type="GO" id="GO:0004359">
    <property type="term" value="F:glutaminase activity"/>
    <property type="evidence" value="ECO:0007669"/>
    <property type="project" value="InterPro"/>
</dbReference>
<dbReference type="FunFam" id="1.10.10.1140:FF:000001">
    <property type="entry name" value="Glutamine-dependent NAD(+) synthetase"/>
    <property type="match status" value="1"/>
</dbReference>
<dbReference type="NCBIfam" id="NF002730">
    <property type="entry name" value="PRK02628.1"/>
    <property type="match status" value="1"/>
</dbReference>
<organism evidence="11 12">
    <name type="scientific">Ferrovum myxofaciens</name>
    <dbReference type="NCBI Taxonomy" id="416213"/>
    <lineage>
        <taxon>Bacteria</taxon>
        <taxon>Pseudomonadati</taxon>
        <taxon>Pseudomonadota</taxon>
        <taxon>Betaproteobacteria</taxon>
        <taxon>Ferrovales</taxon>
        <taxon>Ferrovaceae</taxon>
        <taxon>Ferrovum</taxon>
    </lineage>
</organism>
<feature type="active site" description="Proton acceptor; for glutaminase activity" evidence="7">
    <location>
        <position position="74"/>
    </location>
</feature>
<dbReference type="PATRIC" id="fig|1789004.3.peg.159"/>
<feature type="region of interest" description="Disordered" evidence="9">
    <location>
        <begin position="657"/>
        <end position="699"/>
    </location>
</feature>
<dbReference type="UniPathway" id="UPA00253">
    <property type="reaction ID" value="UER00334"/>
</dbReference>
<dbReference type="AlphaFoldDB" id="A0A149W1C0"/>
<keyword evidence="6 7" id="KW-0520">NAD</keyword>
<feature type="active site" description="For glutaminase activity" evidence="7">
    <location>
        <position position="143"/>
    </location>
</feature>
<dbReference type="GO" id="GO:0009435">
    <property type="term" value="P:NAD+ biosynthetic process"/>
    <property type="evidence" value="ECO:0007669"/>
    <property type="project" value="UniProtKB-UniRule"/>
</dbReference>
<evidence type="ECO:0000256" key="1">
    <source>
        <dbReference type="ARBA" id="ARBA00005188"/>
    </source>
</evidence>
<feature type="binding site" evidence="7">
    <location>
        <position position="233"/>
    </location>
    <ligand>
        <name>L-glutamine</name>
        <dbReference type="ChEBI" id="CHEBI:58359"/>
    </ligand>
</feature>
<feature type="binding site" evidence="7">
    <location>
        <begin position="391"/>
        <end position="398"/>
    </location>
    <ligand>
        <name>ATP</name>
        <dbReference type="ChEBI" id="CHEBI:30616"/>
    </ligand>
</feature>
<dbReference type="EMBL" id="LRRD01000003">
    <property type="protein sequence ID" value="KXW59246.1"/>
    <property type="molecule type" value="Genomic_DNA"/>
</dbReference>
<dbReference type="HAMAP" id="MF_02090">
    <property type="entry name" value="NadE_glutamine_dep"/>
    <property type="match status" value="1"/>
</dbReference>
<dbReference type="Gene3D" id="1.10.10.1140">
    <property type="entry name" value="Glutamine-dependent NAD+ synthetase, C-terminal domain"/>
    <property type="match status" value="1"/>
</dbReference>
<gene>
    <name evidence="7 11" type="primary">nadE</name>
    <name evidence="11" type="ORF">FEMY_01590</name>
</gene>
<evidence type="ECO:0000259" key="10">
    <source>
        <dbReference type="PROSITE" id="PS50263"/>
    </source>
</evidence>
<dbReference type="InterPro" id="IPR036526">
    <property type="entry name" value="C-N_Hydrolase_sf"/>
</dbReference>
<dbReference type="CDD" id="cd07570">
    <property type="entry name" value="GAT_Gln-NAD-synth"/>
    <property type="match status" value="1"/>
</dbReference>
<evidence type="ECO:0000313" key="11">
    <source>
        <dbReference type="EMBL" id="KXW59246.1"/>
    </source>
</evidence>
<feature type="binding site" evidence="7">
    <location>
        <position position="647"/>
    </location>
    <ligand>
        <name>deamido-NAD(+)</name>
        <dbReference type="ChEBI" id="CHEBI:58437"/>
        <note>ligand shared between two neighboring subunits</note>
    </ligand>
</feature>
<dbReference type="PANTHER" id="PTHR23090:SF9">
    <property type="entry name" value="GLUTAMINE-DEPENDENT NAD(+) SYNTHETASE"/>
    <property type="match status" value="1"/>
</dbReference>
<feature type="binding site" evidence="7">
    <location>
        <position position="149"/>
    </location>
    <ligand>
        <name>L-glutamine</name>
        <dbReference type="ChEBI" id="CHEBI:58359"/>
    </ligand>
</feature>
<evidence type="ECO:0000256" key="9">
    <source>
        <dbReference type="SAM" id="MobiDB-lite"/>
    </source>
</evidence>
<evidence type="ECO:0000256" key="4">
    <source>
        <dbReference type="ARBA" id="ARBA00022741"/>
    </source>
</evidence>
<dbReference type="GO" id="GO:0008795">
    <property type="term" value="F:NAD+ synthase activity"/>
    <property type="evidence" value="ECO:0007669"/>
    <property type="project" value="UniProtKB-UniRule"/>
</dbReference>
<feature type="binding site" evidence="7">
    <location>
        <position position="227"/>
    </location>
    <ligand>
        <name>L-glutamine</name>
        <dbReference type="ChEBI" id="CHEBI:58359"/>
    </ligand>
</feature>
<keyword evidence="3 7" id="KW-0436">Ligase</keyword>
<feature type="compositionally biased region" description="Polar residues" evidence="9">
    <location>
        <begin position="687"/>
        <end position="699"/>
    </location>
</feature>
<feature type="binding site" evidence="7">
    <location>
        <position position="481"/>
    </location>
    <ligand>
        <name>deamido-NAD(+)</name>
        <dbReference type="ChEBI" id="CHEBI:58437"/>
        <note>ligand shared between two neighboring subunits</note>
    </ligand>
</feature>
<dbReference type="InterPro" id="IPR041856">
    <property type="entry name" value="NAD+_synth_C"/>
</dbReference>